<comment type="subcellular location">
    <subcellularLocation>
        <location evidence="1">Cell envelope</location>
    </subcellularLocation>
    <subcellularLocation>
        <location evidence="2">Cell outer membrane</location>
    </subcellularLocation>
    <subcellularLocation>
        <location evidence="3">Secreted</location>
    </subcellularLocation>
</comment>
<keyword evidence="4" id="KW-0964">Secreted</keyword>
<proteinExistence type="predicted"/>
<dbReference type="InterPro" id="IPR012334">
    <property type="entry name" value="Pectin_lyas_fold"/>
</dbReference>
<evidence type="ECO:0000256" key="1">
    <source>
        <dbReference type="ARBA" id="ARBA00004196"/>
    </source>
</evidence>
<gene>
    <name evidence="9" type="ORF">IC235_06325</name>
</gene>
<dbReference type="AlphaFoldDB" id="A0A927BBQ1"/>
<name>A0A927BBQ1_9BACT</name>
<evidence type="ECO:0008006" key="11">
    <source>
        <dbReference type="Google" id="ProtNLM"/>
    </source>
</evidence>
<dbReference type="InterPro" id="IPR011050">
    <property type="entry name" value="Pectin_lyase_fold/virulence"/>
</dbReference>
<evidence type="ECO:0000256" key="4">
    <source>
        <dbReference type="ARBA" id="ARBA00022525"/>
    </source>
</evidence>
<keyword evidence="5 8" id="KW-0732">Signal</keyword>
<evidence type="ECO:0000256" key="2">
    <source>
        <dbReference type="ARBA" id="ARBA00004442"/>
    </source>
</evidence>
<dbReference type="NCBIfam" id="TIGR01376">
    <property type="entry name" value="POMP_repeat"/>
    <property type="match status" value="1"/>
</dbReference>
<evidence type="ECO:0000256" key="7">
    <source>
        <dbReference type="ARBA" id="ARBA00023237"/>
    </source>
</evidence>
<keyword evidence="6" id="KW-0472">Membrane</keyword>
<feature type="signal peptide" evidence="8">
    <location>
        <begin position="1"/>
        <end position="18"/>
    </location>
</feature>
<dbReference type="PANTHER" id="PTHR11319">
    <property type="entry name" value="G PROTEIN-COUPLED RECEPTOR-RELATED"/>
    <property type="match status" value="1"/>
</dbReference>
<sequence length="727" mass="76226">MKKLLLLSLLLGCGPSFAAIFPIANGDVAALVAAINTANTNGQADVINLASNGTYVFTTINNTVTGLPGGYIETEGPVALPLIRDDVASGFDLIINLNGSVLRLSSTAPRMRLLQRAWGPEVSWQLNGGTIKDFESPANNPAPRRGGGGGAVVVGPGDLFTSEFMTFDNCTSNSWEERAGGAISVGGSSTVTLKNSTYKNNTGTSHGGGVTVLLSDIVVENCVFDNNQCTRDGGSAIYVDGCMGWVDRPGGMGQITGCTFTNNTSRNFGAVFLQGYHEDKWFVKNCQFTNNKATGTEKGGMAGALWHSGLNNGTFDVSNTTFENNEAKTHGGAVACTRGTNNFTNCTFYGNKTLDPEGLGGALYNMQEGRNPPPLWFSTIVNCTFANNICGGYGGAWAVSNDSIGAIRGSVQNTIIANNRAYQQCGYPPPPGCIGYNNTHNCGGTLINNGNNLEYPERPLRMLYPTWDNPDDKPCFSRPVVLNSNAMPVINPLLSPPASNGGATRTMALQAGSPAINAGNCSGSSVPATDQRGRARVGACDIGAYEFSTPLPVELAAFSVVARGGVAHLSWRTASETSNAGFGVEVSSDGQQFRRLGWVAGQGSRAYPTDYAFADAGLAGYAGPLVYYRLQQVDEDGPARFSPVRSVPVPVGGALGLQLWPNPARQRVSVGGAEAGQAVQVYDLSGRLVLAATLPLSGPPELVLPASLPRGSYLVRVGIRAGRLVLE</sequence>
<dbReference type="GO" id="GO:0005576">
    <property type="term" value="C:extracellular region"/>
    <property type="evidence" value="ECO:0007669"/>
    <property type="project" value="UniProtKB-SubCell"/>
</dbReference>
<dbReference type="InterPro" id="IPR006626">
    <property type="entry name" value="PbH1"/>
</dbReference>
<dbReference type="Proteomes" id="UP000612233">
    <property type="component" value="Unassembled WGS sequence"/>
</dbReference>
<evidence type="ECO:0000256" key="3">
    <source>
        <dbReference type="ARBA" id="ARBA00004613"/>
    </source>
</evidence>
<evidence type="ECO:0000313" key="9">
    <source>
        <dbReference type="EMBL" id="MBD2767506.1"/>
    </source>
</evidence>
<reference evidence="9" key="1">
    <citation type="submission" date="2020-09" db="EMBL/GenBank/DDBJ databases">
        <authorList>
            <person name="Kim M.K."/>
        </authorList>
    </citation>
    <scope>NUCLEOTIDE SEQUENCE</scope>
    <source>
        <strain evidence="9">BT664</strain>
    </source>
</reference>
<evidence type="ECO:0000256" key="8">
    <source>
        <dbReference type="SAM" id="SignalP"/>
    </source>
</evidence>
<protein>
    <recommendedName>
        <fullName evidence="11">T9SS type A sorting domain-containing protein</fullName>
    </recommendedName>
</protein>
<accession>A0A927BBQ1</accession>
<dbReference type="NCBIfam" id="NF041518">
    <property type="entry name" value="choice_anch_Q"/>
    <property type="match status" value="1"/>
</dbReference>
<evidence type="ECO:0000256" key="5">
    <source>
        <dbReference type="ARBA" id="ARBA00022729"/>
    </source>
</evidence>
<dbReference type="InterPro" id="IPR003368">
    <property type="entry name" value="POMP_repeat"/>
</dbReference>
<dbReference type="PANTHER" id="PTHR11319:SF35">
    <property type="entry name" value="OUTER MEMBRANE PROTEIN PMPC-RELATED"/>
    <property type="match status" value="1"/>
</dbReference>
<dbReference type="Gene3D" id="2.160.20.10">
    <property type="entry name" value="Single-stranded right-handed beta-helix, Pectin lyase-like"/>
    <property type="match status" value="1"/>
</dbReference>
<dbReference type="SUPFAM" id="SSF51126">
    <property type="entry name" value="Pectin lyase-like"/>
    <property type="match status" value="2"/>
</dbReference>
<dbReference type="GO" id="GO:0009279">
    <property type="term" value="C:cell outer membrane"/>
    <property type="evidence" value="ECO:0007669"/>
    <property type="project" value="UniProtKB-SubCell"/>
</dbReference>
<comment type="caution">
    <text evidence="9">The sequence shown here is derived from an EMBL/GenBank/DDBJ whole genome shotgun (WGS) entry which is preliminary data.</text>
</comment>
<dbReference type="Pfam" id="PF02415">
    <property type="entry name" value="Chlam_PMP"/>
    <property type="match status" value="1"/>
</dbReference>
<evidence type="ECO:0000313" key="10">
    <source>
        <dbReference type="Proteomes" id="UP000612233"/>
    </source>
</evidence>
<keyword evidence="10" id="KW-1185">Reference proteome</keyword>
<dbReference type="EMBL" id="JACXAD010000005">
    <property type="protein sequence ID" value="MBD2767506.1"/>
    <property type="molecule type" value="Genomic_DNA"/>
</dbReference>
<evidence type="ECO:0000256" key="6">
    <source>
        <dbReference type="ARBA" id="ARBA00023136"/>
    </source>
</evidence>
<dbReference type="InterPro" id="IPR059226">
    <property type="entry name" value="Choice_anch_Q_dom"/>
</dbReference>
<dbReference type="SMART" id="SM00710">
    <property type="entry name" value="PbH1"/>
    <property type="match status" value="6"/>
</dbReference>
<organism evidence="9 10">
    <name type="scientific">Hymenobacter montanus</name>
    <dbReference type="NCBI Taxonomy" id="2771359"/>
    <lineage>
        <taxon>Bacteria</taxon>
        <taxon>Pseudomonadati</taxon>
        <taxon>Bacteroidota</taxon>
        <taxon>Cytophagia</taxon>
        <taxon>Cytophagales</taxon>
        <taxon>Hymenobacteraceae</taxon>
        <taxon>Hymenobacter</taxon>
    </lineage>
</organism>
<keyword evidence="7" id="KW-0998">Cell outer membrane</keyword>
<dbReference type="RefSeq" id="WP_191004323.1">
    <property type="nucleotide sequence ID" value="NZ_JACXAD010000005.1"/>
</dbReference>
<feature type="chain" id="PRO_5036881892" description="T9SS type A sorting domain-containing protein" evidence="8">
    <location>
        <begin position="19"/>
        <end position="727"/>
    </location>
</feature>